<comment type="caution">
    <text evidence="1">The sequence shown here is derived from an EMBL/GenBank/DDBJ whole genome shotgun (WGS) entry which is preliminary data.</text>
</comment>
<accession>A0A3N0V5M4</accession>
<dbReference type="RefSeq" id="WP_123236101.1">
    <property type="nucleotide sequence ID" value="NZ_RJVP01000001.1"/>
</dbReference>
<dbReference type="Proteomes" id="UP000275137">
    <property type="component" value="Unassembled WGS sequence"/>
</dbReference>
<proteinExistence type="predicted"/>
<dbReference type="InterPro" id="IPR008318">
    <property type="entry name" value="UCP030820"/>
</dbReference>
<sequence length="210" mass="23237">MSNATPKQLIHGNQIVADEWTLVKLPVLGEEVVRKQAGKVVLFKLTGEPGASAEQIAATEIPASGKVIVPLSVWLARKAELQERLAKGELGVWLATHEVVEALAADQADLNVFPLIAVFVERFADGRIFSIGNLLRTRHAYKNELRAFGDVLRDQLFFLKRCGYDSYLIRADRSAEDALAGLQDFTEPYQGAVDLAEPVWRRRQRNGATA</sequence>
<organism evidence="1 2">
    <name type="scientific">Pseudomethylobacillus aquaticus</name>
    <dbReference type="NCBI Taxonomy" id="2676064"/>
    <lineage>
        <taxon>Bacteria</taxon>
        <taxon>Pseudomonadati</taxon>
        <taxon>Pseudomonadota</taxon>
        <taxon>Betaproteobacteria</taxon>
        <taxon>Nitrosomonadales</taxon>
        <taxon>Methylophilaceae</taxon>
        <taxon>Pseudomethylobacillus</taxon>
    </lineage>
</organism>
<dbReference type="AlphaFoldDB" id="A0A3N0V5M4"/>
<protein>
    <submittedName>
        <fullName evidence="1">DUF934 domain-containing protein</fullName>
    </submittedName>
</protein>
<evidence type="ECO:0000313" key="1">
    <source>
        <dbReference type="EMBL" id="ROH88107.1"/>
    </source>
</evidence>
<dbReference type="EMBL" id="RJVP01000001">
    <property type="protein sequence ID" value="ROH88107.1"/>
    <property type="molecule type" value="Genomic_DNA"/>
</dbReference>
<gene>
    <name evidence="1" type="ORF">ED236_01105</name>
</gene>
<dbReference type="Pfam" id="PF06073">
    <property type="entry name" value="DUF934"/>
    <property type="match status" value="1"/>
</dbReference>
<keyword evidence="2" id="KW-1185">Reference proteome</keyword>
<evidence type="ECO:0000313" key="2">
    <source>
        <dbReference type="Proteomes" id="UP000275137"/>
    </source>
</evidence>
<name>A0A3N0V5M4_9PROT</name>
<reference evidence="1 2" key="1">
    <citation type="submission" date="2018-10" db="EMBL/GenBank/DDBJ databases">
        <authorList>
            <person name="Chen W.-M."/>
        </authorList>
    </citation>
    <scope>NUCLEOTIDE SEQUENCE [LARGE SCALE GENOMIC DNA]</scope>
    <source>
        <strain evidence="1 2">H-5</strain>
    </source>
</reference>